<dbReference type="PANTHER" id="PTHR42711:SF5">
    <property type="entry name" value="ABC TRANSPORTER ATP-BINDING PROTEIN NATA"/>
    <property type="match status" value="1"/>
</dbReference>
<keyword evidence="4" id="KW-0547">Nucleotide-binding</keyword>
<evidence type="ECO:0000256" key="5">
    <source>
        <dbReference type="ARBA" id="ARBA00022840"/>
    </source>
</evidence>
<dbReference type="InterPro" id="IPR027417">
    <property type="entry name" value="P-loop_NTPase"/>
</dbReference>
<comment type="similarity">
    <text evidence="2">Belongs to the ABC transporter superfamily.</text>
</comment>
<reference evidence="8 9" key="1">
    <citation type="submission" date="2023-05" db="EMBL/GenBank/DDBJ databases">
        <title>Corynebacterium suedekumii sp. nov. and Corynebacterium breve sp. nov. isolated from raw cow's milk.</title>
        <authorList>
            <person name="Baer M.K."/>
            <person name="Mehl L."/>
            <person name="Hellmuth R."/>
            <person name="Marke G."/>
            <person name="Lipski A."/>
        </authorList>
    </citation>
    <scope>NUCLEOTIDE SEQUENCE [LARGE SCALE GENOMIC DNA]</scope>
    <source>
        <strain evidence="8 9">R4</strain>
    </source>
</reference>
<dbReference type="GO" id="GO:0005524">
    <property type="term" value="F:ATP binding"/>
    <property type="evidence" value="ECO:0007669"/>
    <property type="project" value="UniProtKB-KW"/>
</dbReference>
<name>A0ABY8VDL8_9CORY</name>
<dbReference type="SMART" id="SM00382">
    <property type="entry name" value="AAA"/>
    <property type="match status" value="1"/>
</dbReference>
<evidence type="ECO:0000313" key="9">
    <source>
        <dbReference type="Proteomes" id="UP001225598"/>
    </source>
</evidence>
<keyword evidence="5 8" id="KW-0067">ATP-binding</keyword>
<dbReference type="Proteomes" id="UP001225598">
    <property type="component" value="Chromosome"/>
</dbReference>
<keyword evidence="3" id="KW-0813">Transport</keyword>
<dbReference type="InterPro" id="IPR003593">
    <property type="entry name" value="AAA+_ATPase"/>
</dbReference>
<dbReference type="InterPro" id="IPR003439">
    <property type="entry name" value="ABC_transporter-like_ATP-bd"/>
</dbReference>
<proteinExistence type="inferred from homology"/>
<protein>
    <submittedName>
        <fullName evidence="8">ABC transporter ATP-binding protein</fullName>
    </submittedName>
</protein>
<organism evidence="8 9">
    <name type="scientific">Corynebacterium breve</name>
    <dbReference type="NCBI Taxonomy" id="3049799"/>
    <lineage>
        <taxon>Bacteria</taxon>
        <taxon>Bacillati</taxon>
        <taxon>Actinomycetota</taxon>
        <taxon>Actinomycetes</taxon>
        <taxon>Mycobacteriales</taxon>
        <taxon>Corynebacteriaceae</taxon>
        <taxon>Corynebacterium</taxon>
    </lineage>
</organism>
<feature type="domain" description="ABC transporter" evidence="7">
    <location>
        <begin position="7"/>
        <end position="236"/>
    </location>
</feature>
<sequence length="306" mass="32666">MNNSPIINVHGLTHTYGSGDKAYTAVTDASFTVARGEVFGLLGTNGAGKTTTLEILEGLTAPTSGEVTILGADPLADRKTLRPYLGIMLQSGGLPTELTTRQTLQMWAGTCAAPLSIDEVLADVDLSHRADVKVGQMSGGEQRRLDLACALVGDPRVLFLDEPTTGLDPESRRNVWSLLERLKSRGVTMMLTTHYLEEAERLCDRVAIMHGGEIVVAGTTPEIVASASSEITAVLPPNHPPLPDLTGAHTTLDGTHLTISTDRIQHHTAELLGWADDHNLELGRFTASTASLESVFLSIADRTALQ</sequence>
<dbReference type="InterPro" id="IPR017871">
    <property type="entry name" value="ABC_transporter-like_CS"/>
</dbReference>
<dbReference type="PROSITE" id="PS00211">
    <property type="entry name" value="ABC_TRANSPORTER_1"/>
    <property type="match status" value="1"/>
</dbReference>
<dbReference type="PANTHER" id="PTHR42711">
    <property type="entry name" value="ABC TRANSPORTER ATP-BINDING PROTEIN"/>
    <property type="match status" value="1"/>
</dbReference>
<evidence type="ECO:0000256" key="2">
    <source>
        <dbReference type="ARBA" id="ARBA00005417"/>
    </source>
</evidence>
<dbReference type="Gene3D" id="3.40.50.300">
    <property type="entry name" value="P-loop containing nucleotide triphosphate hydrolases"/>
    <property type="match status" value="1"/>
</dbReference>
<dbReference type="Pfam" id="PF00005">
    <property type="entry name" value="ABC_tran"/>
    <property type="match status" value="1"/>
</dbReference>
<evidence type="ECO:0000256" key="6">
    <source>
        <dbReference type="ARBA" id="ARBA00023251"/>
    </source>
</evidence>
<evidence type="ECO:0000256" key="4">
    <source>
        <dbReference type="ARBA" id="ARBA00022741"/>
    </source>
</evidence>
<dbReference type="CDD" id="cd03263">
    <property type="entry name" value="ABC_subfamily_A"/>
    <property type="match status" value="1"/>
</dbReference>
<dbReference type="EMBL" id="CP126969">
    <property type="protein sequence ID" value="WIM67766.1"/>
    <property type="molecule type" value="Genomic_DNA"/>
</dbReference>
<evidence type="ECO:0000313" key="8">
    <source>
        <dbReference type="EMBL" id="WIM67766.1"/>
    </source>
</evidence>
<evidence type="ECO:0000256" key="1">
    <source>
        <dbReference type="ARBA" id="ARBA00004202"/>
    </source>
</evidence>
<keyword evidence="6" id="KW-0046">Antibiotic resistance</keyword>
<gene>
    <name evidence="8" type="ORF">QP027_11945</name>
</gene>
<dbReference type="RefSeq" id="WP_284825091.1">
    <property type="nucleotide sequence ID" value="NZ_CP126969.1"/>
</dbReference>
<dbReference type="InterPro" id="IPR050763">
    <property type="entry name" value="ABC_transporter_ATP-binding"/>
</dbReference>
<evidence type="ECO:0000256" key="3">
    <source>
        <dbReference type="ARBA" id="ARBA00022448"/>
    </source>
</evidence>
<keyword evidence="9" id="KW-1185">Reference proteome</keyword>
<accession>A0ABY8VDL8</accession>
<dbReference type="PROSITE" id="PS50893">
    <property type="entry name" value="ABC_TRANSPORTER_2"/>
    <property type="match status" value="1"/>
</dbReference>
<comment type="subcellular location">
    <subcellularLocation>
        <location evidence="1">Cell membrane</location>
        <topology evidence="1">Peripheral membrane protein</topology>
    </subcellularLocation>
</comment>
<dbReference type="SUPFAM" id="SSF52540">
    <property type="entry name" value="P-loop containing nucleoside triphosphate hydrolases"/>
    <property type="match status" value="1"/>
</dbReference>
<evidence type="ECO:0000259" key="7">
    <source>
        <dbReference type="PROSITE" id="PS50893"/>
    </source>
</evidence>